<reference evidence="1" key="1">
    <citation type="journal article" date="2015" name="Nature">
        <title>Complex archaea that bridge the gap between prokaryotes and eukaryotes.</title>
        <authorList>
            <person name="Spang A."/>
            <person name="Saw J.H."/>
            <person name="Jorgensen S.L."/>
            <person name="Zaremba-Niedzwiedzka K."/>
            <person name="Martijn J."/>
            <person name="Lind A.E."/>
            <person name="van Eijk R."/>
            <person name="Schleper C."/>
            <person name="Guy L."/>
            <person name="Ettema T.J."/>
        </authorList>
    </citation>
    <scope>NUCLEOTIDE SEQUENCE</scope>
</reference>
<accession>A0A0F9ET48</accession>
<comment type="caution">
    <text evidence="1">The sequence shown here is derived from an EMBL/GenBank/DDBJ whole genome shotgun (WGS) entry which is preliminary data.</text>
</comment>
<protein>
    <submittedName>
        <fullName evidence="1">Uncharacterized protein</fullName>
    </submittedName>
</protein>
<proteinExistence type="predicted"/>
<sequence>MPGRIDADMAKADAATKRPWVIEDCDGQPWSDGTISLVGVGRLLADIKGAGLPGQRANAAYMIAAANGYPEALRLLKRSELACRKGDGGELRRLADAIEAFDTGEAT</sequence>
<organism evidence="1">
    <name type="scientific">marine sediment metagenome</name>
    <dbReference type="NCBI Taxonomy" id="412755"/>
    <lineage>
        <taxon>unclassified sequences</taxon>
        <taxon>metagenomes</taxon>
        <taxon>ecological metagenomes</taxon>
    </lineage>
</organism>
<gene>
    <name evidence="1" type="ORF">LCGC14_2328880</name>
</gene>
<evidence type="ECO:0000313" key="1">
    <source>
        <dbReference type="EMBL" id="KKL48105.1"/>
    </source>
</evidence>
<dbReference type="EMBL" id="LAZR01033429">
    <property type="protein sequence ID" value="KKL48105.1"/>
    <property type="molecule type" value="Genomic_DNA"/>
</dbReference>
<name>A0A0F9ET48_9ZZZZ</name>
<dbReference type="AlphaFoldDB" id="A0A0F9ET48"/>